<protein>
    <submittedName>
        <fullName evidence="5">GDP-mannose-dependent alpha-(1-6)-phosphatidylinositol dimannoside mannosyltransferase</fullName>
        <ecNumber evidence="5">2.4.1.57</ecNumber>
    </submittedName>
</protein>
<name>A0A3S4BW17_9MYCO</name>
<dbReference type="SUPFAM" id="SSF53756">
    <property type="entry name" value="UDP-Glycosyltransferase/glycogen phosphorylase"/>
    <property type="match status" value="1"/>
</dbReference>
<feature type="domain" description="Glycosyltransferase subfamily 4-like N-terminal" evidence="4">
    <location>
        <begin position="15"/>
        <end position="173"/>
    </location>
</feature>
<evidence type="ECO:0000259" key="4">
    <source>
        <dbReference type="Pfam" id="PF13579"/>
    </source>
</evidence>
<proteinExistence type="predicted"/>
<dbReference type="EC" id="2.4.1.57" evidence="5"/>
<evidence type="ECO:0000259" key="3">
    <source>
        <dbReference type="Pfam" id="PF00534"/>
    </source>
</evidence>
<dbReference type="AlphaFoldDB" id="A0A3S4BW17"/>
<dbReference type="OrthoDB" id="5242526at2"/>
<dbReference type="GO" id="GO:0008610">
    <property type="term" value="P:lipid biosynthetic process"/>
    <property type="evidence" value="ECO:0007669"/>
    <property type="project" value="UniProtKB-ARBA"/>
</dbReference>
<dbReference type="InterPro" id="IPR050194">
    <property type="entry name" value="Glycosyltransferase_grp1"/>
</dbReference>
<dbReference type="Proteomes" id="UP000269998">
    <property type="component" value="Chromosome"/>
</dbReference>
<dbReference type="GO" id="GO:0016757">
    <property type="term" value="F:glycosyltransferase activity"/>
    <property type="evidence" value="ECO:0007669"/>
    <property type="project" value="UniProtKB-KW"/>
</dbReference>
<dbReference type="KEGG" id="mbai:MB901379_02418"/>
<evidence type="ECO:0000256" key="1">
    <source>
        <dbReference type="ARBA" id="ARBA00022676"/>
    </source>
</evidence>
<sequence>MRVVQVANFYGPRSGGLRTAVDRLGAEYCASGHEVFLIVPAPHAAWHRLQTGVVRISVPAKLIPFTGGYRAVRPGPVRTLLAALQPDALEVSDRLTMRSLGRWGRERGVTTVMISHERLDRFAGQVLPHRAARRFADFANRRTAANYDAVVCTTVFARAEFDRVEAKNTFTVPLGVDLQTFHPSRRSALVRQRFATPEQLLLMHCGRLSMEKHVDRSIGAVAALCDAGVDVRLIIIGEGPLRAKLQRQAASLPISFIGFISQRHTVATLLACADVTLAPGPHETFGLAALESLACGTPAVVSRTSALTEIVTADSGALADNDPVAIARAVRAIVDRPEYVRRACARRRAEMFTWQQAAAGMLTVLGVDGSGSGNDFDCTACTA</sequence>
<dbReference type="GO" id="GO:1901137">
    <property type="term" value="P:carbohydrate derivative biosynthetic process"/>
    <property type="evidence" value="ECO:0007669"/>
    <property type="project" value="UniProtKB-ARBA"/>
</dbReference>
<dbReference type="PANTHER" id="PTHR45947:SF3">
    <property type="entry name" value="SULFOQUINOVOSYL TRANSFERASE SQD2"/>
    <property type="match status" value="1"/>
</dbReference>
<keyword evidence="2 5" id="KW-0808">Transferase</keyword>
<keyword evidence="1 5" id="KW-0328">Glycosyltransferase</keyword>
<gene>
    <name evidence="5" type="primary">pimC</name>
    <name evidence="5" type="ORF">MB901379_02418</name>
</gene>
<evidence type="ECO:0000256" key="2">
    <source>
        <dbReference type="ARBA" id="ARBA00022679"/>
    </source>
</evidence>
<feature type="domain" description="Glycosyl transferase family 1" evidence="3">
    <location>
        <begin position="197"/>
        <end position="342"/>
    </location>
</feature>
<dbReference type="RefSeq" id="WP_158016840.1">
    <property type="nucleotide sequence ID" value="NZ_CBCSKE010000010.1"/>
</dbReference>
<dbReference type="EMBL" id="LR130759">
    <property type="protein sequence ID" value="VDM88852.1"/>
    <property type="molecule type" value="Genomic_DNA"/>
</dbReference>
<keyword evidence="6" id="KW-1185">Reference proteome</keyword>
<evidence type="ECO:0000313" key="5">
    <source>
        <dbReference type="EMBL" id="VDM88852.1"/>
    </source>
</evidence>
<reference evidence="6" key="1">
    <citation type="submission" date="2018-02" db="EMBL/GenBank/DDBJ databases">
        <authorList>
            <person name="Seth-Smith MB H."/>
            <person name="Seth-Smith H."/>
        </authorList>
    </citation>
    <scope>NUCLEOTIDE SEQUENCE [LARGE SCALE GENOMIC DNA]</scope>
</reference>
<dbReference type="GO" id="GO:1903509">
    <property type="term" value="P:liposaccharide metabolic process"/>
    <property type="evidence" value="ECO:0007669"/>
    <property type="project" value="UniProtKB-ARBA"/>
</dbReference>
<dbReference type="Pfam" id="PF13579">
    <property type="entry name" value="Glyco_trans_4_4"/>
    <property type="match status" value="1"/>
</dbReference>
<dbReference type="Pfam" id="PF00534">
    <property type="entry name" value="Glycos_transf_1"/>
    <property type="match status" value="1"/>
</dbReference>
<dbReference type="InterPro" id="IPR001296">
    <property type="entry name" value="Glyco_trans_1"/>
</dbReference>
<accession>A0A3S4BW17</accession>
<organism evidence="5 6">
    <name type="scientific">Mycobacterium basiliense</name>
    <dbReference type="NCBI Taxonomy" id="2094119"/>
    <lineage>
        <taxon>Bacteria</taxon>
        <taxon>Bacillati</taxon>
        <taxon>Actinomycetota</taxon>
        <taxon>Actinomycetes</taxon>
        <taxon>Mycobacteriales</taxon>
        <taxon>Mycobacteriaceae</taxon>
        <taxon>Mycobacterium</taxon>
    </lineage>
</organism>
<dbReference type="InterPro" id="IPR028098">
    <property type="entry name" value="Glyco_trans_4-like_N"/>
</dbReference>
<dbReference type="PANTHER" id="PTHR45947">
    <property type="entry name" value="SULFOQUINOVOSYL TRANSFERASE SQD2"/>
    <property type="match status" value="1"/>
</dbReference>
<evidence type="ECO:0000313" key="6">
    <source>
        <dbReference type="Proteomes" id="UP000269998"/>
    </source>
</evidence>
<dbReference type="Gene3D" id="3.40.50.2000">
    <property type="entry name" value="Glycogen Phosphorylase B"/>
    <property type="match status" value="2"/>
</dbReference>